<protein>
    <recommendedName>
        <fullName evidence="5">Lipoprotein</fullName>
    </recommendedName>
</protein>
<keyword evidence="4" id="KW-1185">Reference proteome</keyword>
<reference evidence="3" key="1">
    <citation type="journal article" date="2014" name="Int. J. Syst. Evol. Microbiol.">
        <title>Complete genome sequence of Corynebacterium casei LMG S-19264T (=DSM 44701T), isolated from a smear-ripened cheese.</title>
        <authorList>
            <consortium name="US DOE Joint Genome Institute (JGI-PGF)"/>
            <person name="Walter F."/>
            <person name="Albersmeier A."/>
            <person name="Kalinowski J."/>
            <person name="Ruckert C."/>
        </authorList>
    </citation>
    <scope>NUCLEOTIDE SEQUENCE</scope>
    <source>
        <strain evidence="3">CGMCC 1.16067</strain>
    </source>
</reference>
<reference evidence="3" key="2">
    <citation type="submission" date="2020-09" db="EMBL/GenBank/DDBJ databases">
        <authorList>
            <person name="Sun Q."/>
            <person name="Zhou Y."/>
        </authorList>
    </citation>
    <scope>NUCLEOTIDE SEQUENCE</scope>
    <source>
        <strain evidence="3">CGMCC 1.16067</strain>
    </source>
</reference>
<sequence length="231" mass="23181">MFSTRKRLATGAALAMLAVPAIAACGSSDDSSDASASSSSSSSSQTQSAPKPVASIDSLTGNTTAIKLDSGFTDALTSLKLTPGTVGTAKLQNGSLIFPITGGNVTYFEPGTVSPYVIGQVQHEGSGLSLSAGGTKVELTNFNVDPGVSRVYGDVSVNGKTAVTSAYLFTLDGRTLNPLKTGDGTATLQGTKVEISPVAAPLLNKTFKTDAVKAGLLVGTATITVSTTPGD</sequence>
<gene>
    <name evidence="3" type="ORF">GCM10011519_23060</name>
</gene>
<evidence type="ECO:0000256" key="1">
    <source>
        <dbReference type="SAM" id="MobiDB-lite"/>
    </source>
</evidence>
<dbReference type="Proteomes" id="UP000649179">
    <property type="component" value="Unassembled WGS sequence"/>
</dbReference>
<evidence type="ECO:0008006" key="5">
    <source>
        <dbReference type="Google" id="ProtNLM"/>
    </source>
</evidence>
<feature type="signal peptide" evidence="2">
    <location>
        <begin position="1"/>
        <end position="23"/>
    </location>
</feature>
<comment type="caution">
    <text evidence="3">The sequence shown here is derived from an EMBL/GenBank/DDBJ whole genome shotgun (WGS) entry which is preliminary data.</text>
</comment>
<accession>A0A917BJP4</accession>
<evidence type="ECO:0000313" key="3">
    <source>
        <dbReference type="EMBL" id="GGF48446.1"/>
    </source>
</evidence>
<dbReference type="EMBL" id="BMKQ01000001">
    <property type="protein sequence ID" value="GGF48446.1"/>
    <property type="molecule type" value="Genomic_DNA"/>
</dbReference>
<proteinExistence type="predicted"/>
<feature type="region of interest" description="Disordered" evidence="1">
    <location>
        <begin position="26"/>
        <end position="56"/>
    </location>
</feature>
<evidence type="ECO:0000313" key="4">
    <source>
        <dbReference type="Proteomes" id="UP000649179"/>
    </source>
</evidence>
<organism evidence="3 4">
    <name type="scientific">Marmoricola endophyticus</name>
    <dbReference type="NCBI Taxonomy" id="2040280"/>
    <lineage>
        <taxon>Bacteria</taxon>
        <taxon>Bacillati</taxon>
        <taxon>Actinomycetota</taxon>
        <taxon>Actinomycetes</taxon>
        <taxon>Propionibacteriales</taxon>
        <taxon>Nocardioidaceae</taxon>
        <taxon>Marmoricola</taxon>
    </lineage>
</organism>
<dbReference type="RefSeq" id="WP_188779897.1">
    <property type="nucleotide sequence ID" value="NZ_BMKQ01000001.1"/>
</dbReference>
<name>A0A917BJP4_9ACTN</name>
<dbReference type="AlphaFoldDB" id="A0A917BJP4"/>
<feature type="chain" id="PRO_5036950570" description="Lipoprotein" evidence="2">
    <location>
        <begin position="24"/>
        <end position="231"/>
    </location>
</feature>
<evidence type="ECO:0000256" key="2">
    <source>
        <dbReference type="SAM" id="SignalP"/>
    </source>
</evidence>
<feature type="compositionally biased region" description="Low complexity" evidence="1">
    <location>
        <begin position="26"/>
        <end position="44"/>
    </location>
</feature>
<dbReference type="PROSITE" id="PS51257">
    <property type="entry name" value="PROKAR_LIPOPROTEIN"/>
    <property type="match status" value="1"/>
</dbReference>
<keyword evidence="2" id="KW-0732">Signal</keyword>